<evidence type="ECO:0000313" key="3">
    <source>
        <dbReference type="Proteomes" id="UP000712600"/>
    </source>
</evidence>
<organism evidence="2 3">
    <name type="scientific">Brassica cretica</name>
    <name type="common">Mustard</name>
    <dbReference type="NCBI Taxonomy" id="69181"/>
    <lineage>
        <taxon>Eukaryota</taxon>
        <taxon>Viridiplantae</taxon>
        <taxon>Streptophyta</taxon>
        <taxon>Embryophyta</taxon>
        <taxon>Tracheophyta</taxon>
        <taxon>Spermatophyta</taxon>
        <taxon>Magnoliopsida</taxon>
        <taxon>eudicotyledons</taxon>
        <taxon>Gunneridae</taxon>
        <taxon>Pentapetalae</taxon>
        <taxon>rosids</taxon>
        <taxon>malvids</taxon>
        <taxon>Brassicales</taxon>
        <taxon>Brassicaceae</taxon>
        <taxon>Brassiceae</taxon>
        <taxon>Brassica</taxon>
    </lineage>
</organism>
<protein>
    <submittedName>
        <fullName evidence="2">Uncharacterized protein</fullName>
    </submittedName>
</protein>
<accession>A0A8S9R7G0</accession>
<evidence type="ECO:0000256" key="1">
    <source>
        <dbReference type="SAM" id="MobiDB-lite"/>
    </source>
</evidence>
<dbReference type="EMBL" id="QGKX02000996">
    <property type="protein sequence ID" value="KAF3558931.1"/>
    <property type="molecule type" value="Genomic_DNA"/>
</dbReference>
<dbReference type="AlphaFoldDB" id="A0A8S9R7G0"/>
<comment type="caution">
    <text evidence="2">The sequence shown here is derived from an EMBL/GenBank/DDBJ whole genome shotgun (WGS) entry which is preliminary data.</text>
</comment>
<gene>
    <name evidence="2" type="ORF">F2Q69_00012165</name>
</gene>
<name>A0A8S9R7G0_BRACR</name>
<feature type="compositionally biased region" description="Low complexity" evidence="1">
    <location>
        <begin position="202"/>
        <end position="211"/>
    </location>
</feature>
<feature type="region of interest" description="Disordered" evidence="1">
    <location>
        <begin position="241"/>
        <end position="288"/>
    </location>
</feature>
<feature type="compositionally biased region" description="Basic residues" evidence="1">
    <location>
        <begin position="178"/>
        <end position="201"/>
    </location>
</feature>
<feature type="region of interest" description="Disordered" evidence="1">
    <location>
        <begin position="167"/>
        <end position="213"/>
    </location>
</feature>
<proteinExistence type="predicted"/>
<dbReference type="Proteomes" id="UP000712600">
    <property type="component" value="Unassembled WGS sequence"/>
</dbReference>
<reference evidence="2" key="1">
    <citation type="submission" date="2019-12" db="EMBL/GenBank/DDBJ databases">
        <title>Genome sequencing and annotation of Brassica cretica.</title>
        <authorList>
            <person name="Studholme D.J."/>
            <person name="Sarris P."/>
        </authorList>
    </citation>
    <scope>NUCLEOTIDE SEQUENCE</scope>
    <source>
        <strain evidence="2">PFS-109/04</strain>
        <tissue evidence="2">Leaf</tissue>
    </source>
</reference>
<sequence>MSINGPKYIDGLNKMKRQKWTSCTVAGQCRRLGQLGISSTHLDLVFGSRAVGSSPGGYQAGWSAKGGYGLIGSCGRAIVLGNQFGLGFDLSSSEWTDPERLGNSDQEWEDLEMGSHVDNPKQGSKVQRGMMIMSQTMDTHPKHKEILPRERIKDQSHKGTILVMPEPTKINPCATRRPLTRRPRSHRGRPLTRRPHGRRGRPSTPSSRSPRAIGFSSLAVAMGDRHMSPLLSPRATGVASLTVDTGDRHTSSSRSLLATSSSPLVAATRRSAPRSSGPAWSGRRNAYR</sequence>
<feature type="compositionally biased region" description="Low complexity" evidence="1">
    <location>
        <begin position="252"/>
        <end position="262"/>
    </location>
</feature>
<evidence type="ECO:0000313" key="2">
    <source>
        <dbReference type="EMBL" id="KAF3558931.1"/>
    </source>
</evidence>